<dbReference type="EMBL" id="KZ084086">
    <property type="protein sequence ID" value="OSD08389.1"/>
    <property type="molecule type" value="Genomic_DNA"/>
</dbReference>
<dbReference type="Pfam" id="PF00107">
    <property type="entry name" value="ADH_zinc_N"/>
    <property type="match status" value="1"/>
</dbReference>
<dbReference type="InterPro" id="IPR036291">
    <property type="entry name" value="NAD(P)-bd_dom_sf"/>
</dbReference>
<dbReference type="GO" id="GO:0016651">
    <property type="term" value="F:oxidoreductase activity, acting on NAD(P)H"/>
    <property type="evidence" value="ECO:0007669"/>
    <property type="project" value="InterPro"/>
</dbReference>
<accession>A0A1Y2J4Q6</accession>
<dbReference type="Pfam" id="PF08240">
    <property type="entry name" value="ADH_N"/>
    <property type="match status" value="1"/>
</dbReference>
<keyword evidence="3" id="KW-1185">Reference proteome</keyword>
<dbReference type="CDD" id="cd08249">
    <property type="entry name" value="enoyl_reductase_like"/>
    <property type="match status" value="1"/>
</dbReference>
<dbReference type="AlphaFoldDB" id="A0A1Y2J4Q6"/>
<evidence type="ECO:0000313" key="3">
    <source>
        <dbReference type="Proteomes" id="UP000193067"/>
    </source>
</evidence>
<reference evidence="2 3" key="1">
    <citation type="journal article" date="2015" name="Biotechnol. Biofuels">
        <title>Enhanced degradation of softwood versus hardwood by the white-rot fungus Pycnoporus coccineus.</title>
        <authorList>
            <person name="Couturier M."/>
            <person name="Navarro D."/>
            <person name="Chevret D."/>
            <person name="Henrissat B."/>
            <person name="Piumi F."/>
            <person name="Ruiz-Duenas F.J."/>
            <person name="Martinez A.T."/>
            <person name="Grigoriev I.V."/>
            <person name="Riley R."/>
            <person name="Lipzen A."/>
            <person name="Berrin J.G."/>
            <person name="Master E.R."/>
            <person name="Rosso M.N."/>
        </authorList>
    </citation>
    <scope>NUCLEOTIDE SEQUENCE [LARGE SCALE GENOMIC DNA]</scope>
    <source>
        <strain evidence="2 3">BRFM310</strain>
    </source>
</reference>
<dbReference type="OrthoDB" id="10257049at2759"/>
<name>A0A1Y2J4Q6_TRAC3</name>
<feature type="domain" description="Enoyl reductase (ER)" evidence="1">
    <location>
        <begin position="18"/>
        <end position="351"/>
    </location>
</feature>
<protein>
    <submittedName>
        <fullName evidence="2">GroES-like protein</fullName>
    </submittedName>
</protein>
<dbReference type="InterPro" id="IPR013149">
    <property type="entry name" value="ADH-like_C"/>
</dbReference>
<dbReference type="SUPFAM" id="SSF51735">
    <property type="entry name" value="NAD(P)-binding Rossmann-fold domains"/>
    <property type="match status" value="1"/>
</dbReference>
<dbReference type="InterPro" id="IPR047122">
    <property type="entry name" value="Trans-enoyl_RdTase-like"/>
</dbReference>
<evidence type="ECO:0000313" key="2">
    <source>
        <dbReference type="EMBL" id="OSD08389.1"/>
    </source>
</evidence>
<dbReference type="InterPro" id="IPR013154">
    <property type="entry name" value="ADH-like_N"/>
</dbReference>
<organism evidence="2 3">
    <name type="scientific">Trametes coccinea (strain BRFM310)</name>
    <name type="common">Pycnoporus coccineus</name>
    <dbReference type="NCBI Taxonomy" id="1353009"/>
    <lineage>
        <taxon>Eukaryota</taxon>
        <taxon>Fungi</taxon>
        <taxon>Dikarya</taxon>
        <taxon>Basidiomycota</taxon>
        <taxon>Agaricomycotina</taxon>
        <taxon>Agaricomycetes</taxon>
        <taxon>Polyporales</taxon>
        <taxon>Polyporaceae</taxon>
        <taxon>Trametes</taxon>
    </lineage>
</organism>
<dbReference type="Gene3D" id="3.90.180.10">
    <property type="entry name" value="Medium-chain alcohol dehydrogenases, catalytic domain"/>
    <property type="match status" value="1"/>
</dbReference>
<evidence type="ECO:0000259" key="1">
    <source>
        <dbReference type="SMART" id="SM00829"/>
    </source>
</evidence>
<dbReference type="InterPro" id="IPR011032">
    <property type="entry name" value="GroES-like_sf"/>
</dbReference>
<sequence length="353" mass="37806">MATTTVPQTMKALIIQEGHRVAVQDHPVPPVGDNDVLIKTVSVAQNPTDWKHVDTIGVPGTILGCDFSGYVVKTGKDVSTPKVGDHVAGFVHGGAFTDEGAFAEYVKTPADLVWVVPENTVNHDQAATLGCAFWTAAQALFHKTRLGLVEPPAKAAGNEWIFVYGGSSAVGMFAVQLAHLAGYKVVTTASPRNFDYVKSLGADAVFDYKDPDVVKKIKDATGDSITKAVDAISLKDSQRISAEALAPSGGKVVLVLQPIPDATNRKDVKFFPTLIYTALGRAFDFGPSTRFPVSPEDRAQIVEFLKKVPQLIKDGAIKTPPVKLWEGGLAAIPDGLQYMREGKVSAEKIVYHV</sequence>
<dbReference type="PANTHER" id="PTHR45348:SF2">
    <property type="entry name" value="ZINC-TYPE ALCOHOL DEHYDROGENASE-LIKE PROTEIN C2E1P3.01"/>
    <property type="match status" value="1"/>
</dbReference>
<gene>
    <name evidence="2" type="ORF">PYCCODRAFT_1429458</name>
</gene>
<dbReference type="Proteomes" id="UP000193067">
    <property type="component" value="Unassembled WGS sequence"/>
</dbReference>
<dbReference type="SUPFAM" id="SSF50129">
    <property type="entry name" value="GroES-like"/>
    <property type="match status" value="1"/>
</dbReference>
<dbReference type="SMART" id="SM00829">
    <property type="entry name" value="PKS_ER"/>
    <property type="match status" value="1"/>
</dbReference>
<dbReference type="STRING" id="1353009.A0A1Y2J4Q6"/>
<proteinExistence type="predicted"/>
<dbReference type="PANTHER" id="PTHR45348">
    <property type="entry name" value="HYPOTHETICAL OXIDOREDUCTASE (EUROFUNG)"/>
    <property type="match status" value="1"/>
</dbReference>
<dbReference type="InterPro" id="IPR020843">
    <property type="entry name" value="ER"/>
</dbReference>
<dbReference type="Gene3D" id="3.40.50.720">
    <property type="entry name" value="NAD(P)-binding Rossmann-like Domain"/>
    <property type="match status" value="1"/>
</dbReference>